<evidence type="ECO:0000259" key="2">
    <source>
        <dbReference type="Pfam" id="PF01425"/>
    </source>
</evidence>
<dbReference type="InterPro" id="IPR023631">
    <property type="entry name" value="Amidase_dom"/>
</dbReference>
<gene>
    <name evidence="3" type="ORF">H9Y04_11585</name>
</gene>
<dbReference type="InterPro" id="IPR036928">
    <property type="entry name" value="AS_sf"/>
</dbReference>
<dbReference type="Gene3D" id="3.90.1300.10">
    <property type="entry name" value="Amidase signature (AS) domain"/>
    <property type="match status" value="1"/>
</dbReference>
<protein>
    <submittedName>
        <fullName evidence="3">Amidase</fullName>
    </submittedName>
</protein>
<reference evidence="3 4" key="1">
    <citation type="submission" date="2020-08" db="EMBL/GenBank/DDBJ databases">
        <title>Genemic of Streptomyces polyaspartic.</title>
        <authorList>
            <person name="Liu W."/>
        </authorList>
    </citation>
    <scope>NUCLEOTIDE SEQUENCE [LARGE SCALE GENOMIC DNA]</scope>
    <source>
        <strain evidence="3 4">TRM66268-LWL</strain>
    </source>
</reference>
<keyword evidence="4" id="KW-1185">Reference proteome</keyword>
<proteinExistence type="inferred from homology"/>
<name>A0ABR7SCK0_9ACTN</name>
<dbReference type="EMBL" id="JACTVJ010000005">
    <property type="protein sequence ID" value="MBC9713212.1"/>
    <property type="molecule type" value="Genomic_DNA"/>
</dbReference>
<dbReference type="Proteomes" id="UP000642284">
    <property type="component" value="Unassembled WGS sequence"/>
</dbReference>
<dbReference type="PANTHER" id="PTHR11895">
    <property type="entry name" value="TRANSAMIDASE"/>
    <property type="match status" value="1"/>
</dbReference>
<dbReference type="Pfam" id="PF01425">
    <property type="entry name" value="Amidase"/>
    <property type="match status" value="1"/>
</dbReference>
<evidence type="ECO:0000256" key="1">
    <source>
        <dbReference type="ARBA" id="ARBA00009199"/>
    </source>
</evidence>
<evidence type="ECO:0000313" key="3">
    <source>
        <dbReference type="EMBL" id="MBC9713212.1"/>
    </source>
</evidence>
<dbReference type="RefSeq" id="WP_187813650.1">
    <property type="nucleotide sequence ID" value="NZ_JACTVJ010000005.1"/>
</dbReference>
<dbReference type="SUPFAM" id="SSF75304">
    <property type="entry name" value="Amidase signature (AS) enzymes"/>
    <property type="match status" value="1"/>
</dbReference>
<comment type="caution">
    <text evidence="3">The sequence shown here is derived from an EMBL/GenBank/DDBJ whole genome shotgun (WGS) entry which is preliminary data.</text>
</comment>
<sequence length="499" mass="53531">MSSRTPADADLVHLSATEARRLFLRRELSPVELLRAVVERAEQVEPRINAFTERLFDEALDRARHAEDRYLGRNGLVPRPLEGIPVAAKEKHALKGRTLTEGSLVHKDRVATENAPVIDRVLDAGGIIHARTATPEFSLATYTHSRMWGVTRNPWNPDFTPGGSSGGAGASLAAGTSLLATASDIGGSTRIPAAFTGTVGFKAPYGRNPGHGVLAADHYRGDGPMARTVDDVIAFQNVLAGPDPRDHASIRPKLTLPTSYEDVRGARIALCVRLGEYEVHPEVEVNTRATARALADAGAHVEEVVLPWTRADLLTAVAGHFSTVFGALVGETAETHRELLSPYTAAFADTMAYARTQVSYLDALRSEHRLQQQLAAAMAGFDALVCPTTAVPGWHAGDDLAGDKVVVYGEEVADKLWCAMTSPFNIANRCPVLNVPSGMSSWGVPTGLQIVGHPYDDPAVFRIGKALEVLRPWSYAGIGDATAPTAGDRTPVTTERRLP</sequence>
<comment type="similarity">
    <text evidence="1">Belongs to the amidase family.</text>
</comment>
<dbReference type="InterPro" id="IPR000120">
    <property type="entry name" value="Amidase"/>
</dbReference>
<organism evidence="3 4">
    <name type="scientific">Streptomyces polyasparticus</name>
    <dbReference type="NCBI Taxonomy" id="2767826"/>
    <lineage>
        <taxon>Bacteria</taxon>
        <taxon>Bacillati</taxon>
        <taxon>Actinomycetota</taxon>
        <taxon>Actinomycetes</taxon>
        <taxon>Kitasatosporales</taxon>
        <taxon>Streptomycetaceae</taxon>
        <taxon>Streptomyces</taxon>
    </lineage>
</organism>
<feature type="domain" description="Amidase" evidence="2">
    <location>
        <begin position="32"/>
        <end position="460"/>
    </location>
</feature>
<accession>A0ABR7SCK0</accession>
<evidence type="ECO:0000313" key="4">
    <source>
        <dbReference type="Proteomes" id="UP000642284"/>
    </source>
</evidence>
<dbReference type="PANTHER" id="PTHR11895:SF7">
    <property type="entry name" value="GLUTAMYL-TRNA(GLN) AMIDOTRANSFERASE SUBUNIT A, MITOCHONDRIAL"/>
    <property type="match status" value="1"/>
</dbReference>